<dbReference type="GO" id="GO:0046983">
    <property type="term" value="F:protein dimerization activity"/>
    <property type="evidence" value="ECO:0007669"/>
    <property type="project" value="InterPro"/>
</dbReference>
<dbReference type="PROSITE" id="PS50888">
    <property type="entry name" value="BHLH"/>
    <property type="match status" value="1"/>
</dbReference>
<comment type="subcellular location">
    <subcellularLocation>
        <location evidence="1">Nucleus</location>
    </subcellularLocation>
</comment>
<dbReference type="Pfam" id="PF00010">
    <property type="entry name" value="HLH"/>
    <property type="match status" value="1"/>
</dbReference>
<keyword evidence="8" id="KW-1185">Reference proteome</keyword>
<dbReference type="Gramene" id="ERN06183">
    <property type="protein sequence ID" value="ERN06183"/>
    <property type="gene ID" value="AMTR_s00016p00138470"/>
</dbReference>
<evidence type="ECO:0000313" key="8">
    <source>
        <dbReference type="Proteomes" id="UP000017836"/>
    </source>
</evidence>
<evidence type="ECO:0000256" key="2">
    <source>
        <dbReference type="ARBA" id="ARBA00023015"/>
    </source>
</evidence>
<evidence type="ECO:0000313" key="7">
    <source>
        <dbReference type="EMBL" id="ERN06183.1"/>
    </source>
</evidence>
<dbReference type="Proteomes" id="UP000017836">
    <property type="component" value="Unassembled WGS sequence"/>
</dbReference>
<feature type="compositionally biased region" description="Basic and acidic residues" evidence="5">
    <location>
        <begin position="92"/>
        <end position="103"/>
    </location>
</feature>
<gene>
    <name evidence="7" type="ORF">AMTR_s00016p00138470</name>
</gene>
<dbReference type="SMART" id="SM00353">
    <property type="entry name" value="HLH"/>
    <property type="match status" value="1"/>
</dbReference>
<organism evidence="7 8">
    <name type="scientific">Amborella trichopoda</name>
    <dbReference type="NCBI Taxonomy" id="13333"/>
    <lineage>
        <taxon>Eukaryota</taxon>
        <taxon>Viridiplantae</taxon>
        <taxon>Streptophyta</taxon>
        <taxon>Embryophyta</taxon>
        <taxon>Tracheophyta</taxon>
        <taxon>Spermatophyta</taxon>
        <taxon>Magnoliopsida</taxon>
        <taxon>Amborellales</taxon>
        <taxon>Amborellaceae</taxon>
        <taxon>Amborella</taxon>
    </lineage>
</organism>
<feature type="domain" description="BHLH" evidence="6">
    <location>
        <begin position="180"/>
        <end position="230"/>
    </location>
</feature>
<dbReference type="GO" id="GO:0005634">
    <property type="term" value="C:nucleus"/>
    <property type="evidence" value="ECO:0000318"/>
    <property type="project" value="GO_Central"/>
</dbReference>
<protein>
    <recommendedName>
        <fullName evidence="6">BHLH domain-containing protein</fullName>
    </recommendedName>
</protein>
<evidence type="ECO:0000256" key="1">
    <source>
        <dbReference type="ARBA" id="ARBA00004123"/>
    </source>
</evidence>
<dbReference type="CDD" id="cd18919">
    <property type="entry name" value="bHLH_AtBPE_like"/>
    <property type="match status" value="1"/>
</dbReference>
<dbReference type="Gene3D" id="4.10.280.10">
    <property type="entry name" value="Helix-loop-helix DNA-binding domain"/>
    <property type="match status" value="1"/>
</dbReference>
<reference evidence="8" key="1">
    <citation type="journal article" date="2013" name="Science">
        <title>The Amborella genome and the evolution of flowering plants.</title>
        <authorList>
            <consortium name="Amborella Genome Project"/>
        </authorList>
    </citation>
    <scope>NUCLEOTIDE SEQUENCE [LARGE SCALE GENOMIC DNA]</scope>
</reference>
<dbReference type="GO" id="GO:0003700">
    <property type="term" value="F:DNA-binding transcription factor activity"/>
    <property type="evidence" value="ECO:0000318"/>
    <property type="project" value="GO_Central"/>
</dbReference>
<dbReference type="InterPro" id="IPR036638">
    <property type="entry name" value="HLH_DNA-bd_sf"/>
</dbReference>
<dbReference type="HOGENOM" id="CLU_061056_0_0_1"/>
<accession>W1PE10</accession>
<keyword evidence="2" id="KW-0805">Transcription regulation</keyword>
<dbReference type="PANTHER" id="PTHR12565:SF431">
    <property type="entry name" value="TRANSCRIPTION FACTOR BHLH137"/>
    <property type="match status" value="1"/>
</dbReference>
<sequence length="383" mass="42663">MSAFSHQPLMDLAFISNWNGKFSGIEMNACFSNGVQNFNNLQVFPSSDELKKWGFNSGDCNQFNGGFESHFTGEVGENVETQMKIGAIAECESRTDAESDKVMQETSSDQNSIEKKRRKSNGYSVNSSHSKENIGGKGKRSKSNREERKPRSEQSNDKSSKEGGDDPTKSYIHVRARRGQATDSHSLAERVRREKISERMKLLQGLVPGCDKVTGKALMLDEIINYVQSLQKQVEFLSMKLASVNPMFYNIDMEMEVCMEKPEKLQSLNAPLPLLQASCHTQPTIDYEAITASFANTTAFPTTTNYSLFNNSGSILLHDQRPTAFSECKVSAEKVTLIQNPRGSLFCSRALNEGKGTRGKERETRDSDPPNKTISYRDPSAAV</sequence>
<feature type="compositionally biased region" description="Basic and acidic residues" evidence="5">
    <location>
        <begin position="143"/>
        <end position="168"/>
    </location>
</feature>
<dbReference type="AlphaFoldDB" id="W1PE10"/>
<feature type="region of interest" description="Disordered" evidence="5">
    <location>
        <begin position="352"/>
        <end position="383"/>
    </location>
</feature>
<evidence type="ECO:0000256" key="5">
    <source>
        <dbReference type="SAM" id="MobiDB-lite"/>
    </source>
</evidence>
<feature type="compositionally biased region" description="Basic and acidic residues" evidence="5">
    <location>
        <begin position="355"/>
        <end position="369"/>
    </location>
</feature>
<dbReference type="InterPro" id="IPR011598">
    <property type="entry name" value="bHLH_dom"/>
</dbReference>
<dbReference type="InterPro" id="IPR024097">
    <property type="entry name" value="bHLH_ZIP_TF"/>
</dbReference>
<feature type="region of interest" description="Disordered" evidence="5">
    <location>
        <begin position="92"/>
        <end position="188"/>
    </location>
</feature>
<dbReference type="eggNOG" id="ENOG502R2X6">
    <property type="taxonomic scope" value="Eukaryota"/>
</dbReference>
<keyword evidence="3" id="KW-0804">Transcription</keyword>
<dbReference type="FunFam" id="4.10.280.10:FF:000002">
    <property type="entry name" value="Basic helix-loop-helix transcription factor"/>
    <property type="match status" value="1"/>
</dbReference>
<dbReference type="SUPFAM" id="SSF47459">
    <property type="entry name" value="HLH, helix-loop-helix DNA-binding domain"/>
    <property type="match status" value="1"/>
</dbReference>
<dbReference type="STRING" id="13333.W1PE10"/>
<proteinExistence type="predicted"/>
<name>W1PE10_AMBTC</name>
<evidence type="ECO:0000256" key="4">
    <source>
        <dbReference type="ARBA" id="ARBA00023242"/>
    </source>
</evidence>
<evidence type="ECO:0000259" key="6">
    <source>
        <dbReference type="PROSITE" id="PS50888"/>
    </source>
</evidence>
<dbReference type="PANTHER" id="PTHR12565">
    <property type="entry name" value="STEROL REGULATORY ELEMENT-BINDING PROTEIN"/>
    <property type="match status" value="1"/>
</dbReference>
<evidence type="ECO:0000256" key="3">
    <source>
        <dbReference type="ARBA" id="ARBA00023163"/>
    </source>
</evidence>
<dbReference type="EMBL" id="KI393908">
    <property type="protein sequence ID" value="ERN06183.1"/>
    <property type="molecule type" value="Genomic_DNA"/>
</dbReference>
<keyword evidence="4" id="KW-0539">Nucleus</keyword>